<dbReference type="RefSeq" id="WP_126804272.1">
    <property type="nucleotide sequence ID" value="NZ_PIPL01000003.1"/>
</dbReference>
<proteinExistence type="predicted"/>
<organism evidence="1 2">
    <name type="scientific">Aliidiomarina minuta</name>
    <dbReference type="NCBI Taxonomy" id="880057"/>
    <lineage>
        <taxon>Bacteria</taxon>
        <taxon>Pseudomonadati</taxon>
        <taxon>Pseudomonadota</taxon>
        <taxon>Gammaproteobacteria</taxon>
        <taxon>Alteromonadales</taxon>
        <taxon>Idiomarinaceae</taxon>
        <taxon>Aliidiomarina</taxon>
    </lineage>
</organism>
<evidence type="ECO:0000313" key="1">
    <source>
        <dbReference type="EMBL" id="RUO23852.1"/>
    </source>
</evidence>
<dbReference type="AlphaFoldDB" id="A0A432W3E4"/>
<protein>
    <submittedName>
        <fullName evidence="1">Methyltransferase</fullName>
    </submittedName>
</protein>
<name>A0A432W3E4_9GAMM</name>
<keyword evidence="2" id="KW-1185">Reference proteome</keyword>
<evidence type="ECO:0000313" key="2">
    <source>
        <dbReference type="Proteomes" id="UP000288293"/>
    </source>
</evidence>
<gene>
    <name evidence="1" type="ORF">CWE09_11915</name>
</gene>
<keyword evidence="1" id="KW-0808">Transferase</keyword>
<dbReference type="InterPro" id="IPR029063">
    <property type="entry name" value="SAM-dependent_MTases_sf"/>
</dbReference>
<dbReference type="GO" id="GO:0032259">
    <property type="term" value="P:methylation"/>
    <property type="evidence" value="ECO:0007669"/>
    <property type="project" value="UniProtKB-KW"/>
</dbReference>
<dbReference type="Gene3D" id="3.40.50.150">
    <property type="entry name" value="Vaccinia Virus protein VP39"/>
    <property type="match status" value="1"/>
</dbReference>
<keyword evidence="1" id="KW-0489">Methyltransferase</keyword>
<reference evidence="1 2" key="1">
    <citation type="journal article" date="2011" name="Front. Microbiol.">
        <title>Genomic signatures of strain selection and enhancement in Bacillus atrophaeus var. globigii, a historical biowarfare simulant.</title>
        <authorList>
            <person name="Gibbons H.S."/>
            <person name="Broomall S.M."/>
            <person name="McNew L.A."/>
            <person name="Daligault H."/>
            <person name="Chapman C."/>
            <person name="Bruce D."/>
            <person name="Karavis M."/>
            <person name="Krepps M."/>
            <person name="McGregor P.A."/>
            <person name="Hong C."/>
            <person name="Park K.H."/>
            <person name="Akmal A."/>
            <person name="Feldman A."/>
            <person name="Lin J.S."/>
            <person name="Chang W.E."/>
            <person name="Higgs B.W."/>
            <person name="Demirev P."/>
            <person name="Lindquist J."/>
            <person name="Liem A."/>
            <person name="Fochler E."/>
            <person name="Read T.D."/>
            <person name="Tapia R."/>
            <person name="Johnson S."/>
            <person name="Bishop-Lilly K.A."/>
            <person name="Detter C."/>
            <person name="Han C."/>
            <person name="Sozhamannan S."/>
            <person name="Rosenzweig C.N."/>
            <person name="Skowronski E.W."/>
        </authorList>
    </citation>
    <scope>NUCLEOTIDE SEQUENCE [LARGE SCALE GENOMIC DNA]</scope>
    <source>
        <strain evidence="1 2">MLST1</strain>
    </source>
</reference>
<dbReference type="Pfam" id="PF13489">
    <property type="entry name" value="Methyltransf_23"/>
    <property type="match status" value="1"/>
</dbReference>
<dbReference type="OrthoDB" id="9791944at2"/>
<dbReference type="SUPFAM" id="SSF53335">
    <property type="entry name" value="S-adenosyl-L-methionine-dependent methyltransferases"/>
    <property type="match status" value="1"/>
</dbReference>
<accession>A0A432W3E4</accession>
<sequence>MLEAVSCGLCQSQDVELWHTDNRGRIAKREFYRCNQCQLIFVPPEFRLSAEEERDVYQLHQNDPNDPGYRKFLSRTFESMQALLAPGAEGLDFGSGPGPTLSLMFKEAGFSCQDYDIFYAHHPELLATQYDFITATEVFEHLGDPAQVLKQLLACLKPGGLLAIMTQRPQGKDAFSRWRYPMDPTHISFFSAETFDWIRNHWQLNELYRGKDVVILQRN</sequence>
<dbReference type="Proteomes" id="UP000288293">
    <property type="component" value="Unassembled WGS sequence"/>
</dbReference>
<comment type="caution">
    <text evidence="1">The sequence shown here is derived from an EMBL/GenBank/DDBJ whole genome shotgun (WGS) entry which is preliminary data.</text>
</comment>
<dbReference type="GO" id="GO:0008168">
    <property type="term" value="F:methyltransferase activity"/>
    <property type="evidence" value="ECO:0007669"/>
    <property type="project" value="UniProtKB-KW"/>
</dbReference>
<dbReference type="EMBL" id="PIPL01000003">
    <property type="protein sequence ID" value="RUO23852.1"/>
    <property type="molecule type" value="Genomic_DNA"/>
</dbReference>